<dbReference type="OrthoDB" id="7409598at2"/>
<dbReference type="EMBL" id="WTYD01000001">
    <property type="protein sequence ID" value="MXO54462.1"/>
    <property type="molecule type" value="Genomic_DNA"/>
</dbReference>
<sequence>MSDPVPDTKPSSRWFWVGMIVLLAVASIIFFLNADGDEEIETIPDNAITTQEERLNTDLTSDTAEGLEQVRGATAEDVRALENQTETQTGSDDLTEAPAQ</sequence>
<proteinExistence type="predicted"/>
<keyword evidence="4" id="KW-1185">Reference proteome</keyword>
<evidence type="ECO:0000256" key="2">
    <source>
        <dbReference type="SAM" id="Phobius"/>
    </source>
</evidence>
<protein>
    <submittedName>
        <fullName evidence="3">Uncharacterized protein</fullName>
    </submittedName>
</protein>
<evidence type="ECO:0000313" key="4">
    <source>
        <dbReference type="Proteomes" id="UP000430272"/>
    </source>
</evidence>
<keyword evidence="2" id="KW-0812">Transmembrane</keyword>
<name>A0A844YBY9_9SPHN</name>
<dbReference type="AlphaFoldDB" id="A0A844YBY9"/>
<dbReference type="Proteomes" id="UP000430272">
    <property type="component" value="Unassembled WGS sequence"/>
</dbReference>
<accession>A0A844YBY9</accession>
<comment type="caution">
    <text evidence="3">The sequence shown here is derived from an EMBL/GenBank/DDBJ whole genome shotgun (WGS) entry which is preliminary data.</text>
</comment>
<reference evidence="3 4" key="1">
    <citation type="submission" date="2019-12" db="EMBL/GenBank/DDBJ databases">
        <title>Genomic-based taxomic classification of the family Erythrobacteraceae.</title>
        <authorList>
            <person name="Xu L."/>
        </authorList>
    </citation>
    <scope>NUCLEOTIDE SEQUENCE [LARGE SCALE GENOMIC DNA]</scope>
    <source>
        <strain evidence="3 4">JCM 17468</strain>
    </source>
</reference>
<dbReference type="RefSeq" id="WP_160661202.1">
    <property type="nucleotide sequence ID" value="NZ_BAABDV010000001.1"/>
</dbReference>
<keyword evidence="2" id="KW-0472">Membrane</keyword>
<feature type="region of interest" description="Disordered" evidence="1">
    <location>
        <begin position="73"/>
        <end position="100"/>
    </location>
</feature>
<feature type="transmembrane region" description="Helical" evidence="2">
    <location>
        <begin position="14"/>
        <end position="32"/>
    </location>
</feature>
<keyword evidence="2" id="KW-1133">Transmembrane helix</keyword>
<evidence type="ECO:0000313" key="3">
    <source>
        <dbReference type="EMBL" id="MXO54462.1"/>
    </source>
</evidence>
<organism evidence="3 4">
    <name type="scientific">Qipengyuania pelagi</name>
    <dbReference type="NCBI Taxonomy" id="994320"/>
    <lineage>
        <taxon>Bacteria</taxon>
        <taxon>Pseudomonadati</taxon>
        <taxon>Pseudomonadota</taxon>
        <taxon>Alphaproteobacteria</taxon>
        <taxon>Sphingomonadales</taxon>
        <taxon>Erythrobacteraceae</taxon>
        <taxon>Qipengyuania</taxon>
    </lineage>
</organism>
<feature type="compositionally biased region" description="Polar residues" evidence="1">
    <location>
        <begin position="82"/>
        <end position="92"/>
    </location>
</feature>
<evidence type="ECO:0000256" key="1">
    <source>
        <dbReference type="SAM" id="MobiDB-lite"/>
    </source>
</evidence>
<gene>
    <name evidence="3" type="ORF">GRI47_10665</name>
</gene>